<keyword evidence="3" id="KW-0169">Cobalamin biosynthesis</keyword>
<evidence type="ECO:0000256" key="2">
    <source>
        <dbReference type="ARBA" id="ARBA00005879"/>
    </source>
</evidence>
<evidence type="ECO:0000256" key="3">
    <source>
        <dbReference type="ARBA" id="ARBA00022573"/>
    </source>
</evidence>
<dbReference type="RefSeq" id="WP_178366748.1">
    <property type="nucleotide sequence ID" value="NZ_JACADJ010000030.1"/>
</dbReference>
<dbReference type="InterPro" id="IPR014776">
    <property type="entry name" value="4pyrrole_Mease_sub2"/>
</dbReference>
<reference evidence="9 10" key="1">
    <citation type="submission" date="2020-06" db="EMBL/GenBank/DDBJ databases">
        <title>High-quality draft genome of sulfate reducer Desulfobacter latus type strain AcrS2 isolated from marine sediment.</title>
        <authorList>
            <person name="Hoppe M."/>
            <person name="Larsen C.K."/>
            <person name="Marshall I.P.G."/>
            <person name="Schramm A."/>
            <person name="Marietou A.G."/>
        </authorList>
    </citation>
    <scope>NUCLEOTIDE SEQUENCE [LARGE SCALE GENOMIC DNA]</scope>
    <source>
        <strain evidence="9 10">AcRS2</strain>
    </source>
</reference>
<sequence length="255" mass="27633">MTKKYPIIFTGAGPGAPDLITVRGMKALEEADYILYAGSLVPEAVLSWAGDGAKKTSSAGMHLDEMVDAMAHAWDKGLKVVRLHTGDPSLYGAIAEQMMVLEQREIPYEVIPGVTAAFAAAAALKVEYTVPEQSQTLIFTRMSGRTPVPEKESLERLAAHNASMAIYLSAGMAKQVQNILAGTYGPQAPVAVAYRVSHPEERIVVTILDRLAETMAENGINRLALIIVGPFLETEKDARSLLYDRAFAHGYRDKS</sequence>
<keyword evidence="4 7" id="KW-0489">Methyltransferase</keyword>
<dbReference type="InterPro" id="IPR035996">
    <property type="entry name" value="4pyrrol_Methylase_sf"/>
</dbReference>
<dbReference type="GO" id="GO:0046026">
    <property type="term" value="F:precorrin-4 C11-methyltransferase activity"/>
    <property type="evidence" value="ECO:0007669"/>
    <property type="project" value="UniProtKB-EC"/>
</dbReference>
<dbReference type="InterPro" id="IPR003043">
    <property type="entry name" value="Uropor_MeTrfase_CS"/>
</dbReference>
<dbReference type="GO" id="GO:0032259">
    <property type="term" value="P:methylation"/>
    <property type="evidence" value="ECO:0007669"/>
    <property type="project" value="UniProtKB-KW"/>
</dbReference>
<protein>
    <submittedName>
        <fullName evidence="9">Precorrin-4 C(11)-methyltransferase</fullName>
        <ecNumber evidence="9">2.1.1.133</ecNumber>
    </submittedName>
</protein>
<feature type="domain" description="Tetrapyrrole methylase" evidence="8">
    <location>
        <begin position="7"/>
        <end position="211"/>
    </location>
</feature>
<dbReference type="GO" id="GO:0009236">
    <property type="term" value="P:cobalamin biosynthetic process"/>
    <property type="evidence" value="ECO:0007669"/>
    <property type="project" value="UniProtKB-UniPathway"/>
</dbReference>
<dbReference type="PROSITE" id="PS00840">
    <property type="entry name" value="SUMT_2"/>
    <property type="match status" value="1"/>
</dbReference>
<evidence type="ECO:0000256" key="5">
    <source>
        <dbReference type="ARBA" id="ARBA00022679"/>
    </source>
</evidence>
<dbReference type="CDD" id="cd11641">
    <property type="entry name" value="Precorrin-4_C11-MT"/>
    <property type="match status" value="1"/>
</dbReference>
<evidence type="ECO:0000256" key="4">
    <source>
        <dbReference type="ARBA" id="ARBA00022603"/>
    </source>
</evidence>
<dbReference type="PANTHER" id="PTHR45790">
    <property type="entry name" value="SIROHEME SYNTHASE-RELATED"/>
    <property type="match status" value="1"/>
</dbReference>
<evidence type="ECO:0000256" key="6">
    <source>
        <dbReference type="ARBA" id="ARBA00022691"/>
    </source>
</evidence>
<dbReference type="InterPro" id="IPR050161">
    <property type="entry name" value="Siro_Cobalamin_biosynth"/>
</dbReference>
<evidence type="ECO:0000313" key="10">
    <source>
        <dbReference type="Proteomes" id="UP000553343"/>
    </source>
</evidence>
<accession>A0A850T0R6</accession>
<keyword evidence="6" id="KW-0949">S-adenosyl-L-methionine</keyword>
<dbReference type="Gene3D" id="3.40.1010.10">
    <property type="entry name" value="Cobalt-precorrin-4 Transmethylase, Domain 1"/>
    <property type="match status" value="1"/>
</dbReference>
<organism evidence="9 10">
    <name type="scientific">Desulfobacter latus</name>
    <dbReference type="NCBI Taxonomy" id="2292"/>
    <lineage>
        <taxon>Bacteria</taxon>
        <taxon>Pseudomonadati</taxon>
        <taxon>Thermodesulfobacteriota</taxon>
        <taxon>Desulfobacteria</taxon>
        <taxon>Desulfobacterales</taxon>
        <taxon>Desulfobacteraceae</taxon>
        <taxon>Desulfobacter</taxon>
    </lineage>
</organism>
<evidence type="ECO:0000256" key="1">
    <source>
        <dbReference type="ARBA" id="ARBA00004953"/>
    </source>
</evidence>
<dbReference type="InterPro" id="IPR014777">
    <property type="entry name" value="4pyrrole_Mease_sub1"/>
</dbReference>
<dbReference type="SUPFAM" id="SSF53790">
    <property type="entry name" value="Tetrapyrrole methylase"/>
    <property type="match status" value="1"/>
</dbReference>
<dbReference type="EC" id="2.1.1.133" evidence="9"/>
<evidence type="ECO:0000259" key="8">
    <source>
        <dbReference type="Pfam" id="PF00590"/>
    </source>
</evidence>
<proteinExistence type="inferred from homology"/>
<keyword evidence="10" id="KW-1185">Reference proteome</keyword>
<gene>
    <name evidence="9" type="primary">cobM</name>
    <name evidence="9" type="ORF">HXW94_09890</name>
</gene>
<comment type="pathway">
    <text evidence="1">Cofactor biosynthesis; adenosylcobalamin biosynthesis.</text>
</comment>
<dbReference type="NCBIfam" id="TIGR01465">
    <property type="entry name" value="cobM_cbiF"/>
    <property type="match status" value="1"/>
</dbReference>
<dbReference type="Gene3D" id="3.30.950.10">
    <property type="entry name" value="Methyltransferase, Cobalt-precorrin-4 Transmethylase, Domain 2"/>
    <property type="match status" value="1"/>
</dbReference>
<name>A0A850T0R6_9BACT</name>
<evidence type="ECO:0000313" key="9">
    <source>
        <dbReference type="EMBL" id="NWH05293.1"/>
    </source>
</evidence>
<dbReference type="Pfam" id="PF00590">
    <property type="entry name" value="TP_methylase"/>
    <property type="match status" value="1"/>
</dbReference>
<comment type="caution">
    <text evidence="9">The sequence shown here is derived from an EMBL/GenBank/DDBJ whole genome shotgun (WGS) entry which is preliminary data.</text>
</comment>
<dbReference type="UniPathway" id="UPA00148"/>
<dbReference type="InterPro" id="IPR000878">
    <property type="entry name" value="4pyrrol_Mease"/>
</dbReference>
<evidence type="ECO:0000256" key="7">
    <source>
        <dbReference type="RuleBase" id="RU003960"/>
    </source>
</evidence>
<dbReference type="InterPro" id="IPR006362">
    <property type="entry name" value="Cbl_synth_CobM/CibF"/>
</dbReference>
<comment type="similarity">
    <text evidence="2 7">Belongs to the precorrin methyltransferase family.</text>
</comment>
<dbReference type="PANTHER" id="PTHR45790:SF4">
    <property type="entry name" value="COBALT-PRECORRIN-4 C(11)-METHYLTRANSFERASE"/>
    <property type="match status" value="1"/>
</dbReference>
<keyword evidence="5 7" id="KW-0808">Transferase</keyword>
<dbReference type="EMBL" id="JACADJ010000030">
    <property type="protein sequence ID" value="NWH05293.1"/>
    <property type="molecule type" value="Genomic_DNA"/>
</dbReference>
<dbReference type="Proteomes" id="UP000553343">
    <property type="component" value="Unassembled WGS sequence"/>
</dbReference>
<dbReference type="AlphaFoldDB" id="A0A850T0R6"/>